<proteinExistence type="predicted"/>
<protein>
    <submittedName>
        <fullName evidence="2">Uncharacterized protein</fullName>
    </submittedName>
</protein>
<sequence>MKAIFPDMTGRQVAIFLIETSLVMAGLVVILIVGIPLL</sequence>
<comment type="caution">
    <text evidence="2">The sequence shown here is derived from an EMBL/GenBank/DDBJ whole genome shotgun (WGS) entry which is preliminary data.</text>
</comment>
<dbReference type="EMBL" id="SMBK01000001">
    <property type="protein sequence ID" value="TCU40797.1"/>
    <property type="molecule type" value="Genomic_DNA"/>
</dbReference>
<keyword evidence="1" id="KW-1133">Transmembrane helix</keyword>
<evidence type="ECO:0000313" key="4">
    <source>
        <dbReference type="Proteomes" id="UP000295507"/>
    </source>
</evidence>
<dbReference type="EMBL" id="SMBJ01000001">
    <property type="protein sequence ID" value="TCU31191.1"/>
    <property type="molecule type" value="Genomic_DNA"/>
</dbReference>
<feature type="transmembrane region" description="Helical" evidence="1">
    <location>
        <begin position="12"/>
        <end position="35"/>
    </location>
</feature>
<dbReference type="AlphaFoldDB" id="A0A4R3R8X9"/>
<dbReference type="Proteomes" id="UP000295507">
    <property type="component" value="Unassembled WGS sequence"/>
</dbReference>
<evidence type="ECO:0000313" key="2">
    <source>
        <dbReference type="EMBL" id="TCU31191.1"/>
    </source>
</evidence>
<dbReference type="Proteomes" id="UP000295547">
    <property type="component" value="Unassembled WGS sequence"/>
</dbReference>
<keyword evidence="1" id="KW-0812">Transmembrane</keyword>
<evidence type="ECO:0000313" key="5">
    <source>
        <dbReference type="Proteomes" id="UP000295547"/>
    </source>
</evidence>
<accession>A0A4R3R8X9</accession>
<gene>
    <name evidence="3" type="ORF">EV129_10182</name>
    <name evidence="2" type="ORF">EV130_101768</name>
</gene>
<organism evidence="2 5">
    <name type="scientific">Rhizobium azibense</name>
    <dbReference type="NCBI Taxonomy" id="1136135"/>
    <lineage>
        <taxon>Bacteria</taxon>
        <taxon>Pseudomonadati</taxon>
        <taxon>Pseudomonadota</taxon>
        <taxon>Alphaproteobacteria</taxon>
        <taxon>Hyphomicrobiales</taxon>
        <taxon>Rhizobiaceae</taxon>
        <taxon>Rhizobium/Agrobacterium group</taxon>
        <taxon>Rhizobium</taxon>
    </lineage>
</organism>
<keyword evidence="5" id="KW-1185">Reference proteome</keyword>
<reference evidence="4 5" key="1">
    <citation type="submission" date="2019-03" db="EMBL/GenBank/DDBJ databases">
        <title>Genomic Encyclopedia of Type Strains, Phase IV (KMG-V): Genome sequencing to study the core and pangenomes of soil and plant-associated prokaryotes.</title>
        <authorList>
            <person name="Whitman W."/>
        </authorList>
    </citation>
    <scope>NUCLEOTIDE SEQUENCE [LARGE SCALE GENOMIC DNA]</scope>
    <source>
        <strain evidence="2 5">Gr42</strain>
        <strain evidence="3 4">IE4868</strain>
    </source>
</reference>
<keyword evidence="1" id="KW-0472">Membrane</keyword>
<evidence type="ECO:0000313" key="3">
    <source>
        <dbReference type="EMBL" id="TCU40797.1"/>
    </source>
</evidence>
<evidence type="ECO:0000256" key="1">
    <source>
        <dbReference type="SAM" id="Phobius"/>
    </source>
</evidence>
<name>A0A4R3R8X9_9HYPH</name>